<accession>A0A1V9ZFN9</accession>
<keyword evidence="1" id="KW-0812">Transmembrane</keyword>
<dbReference type="OrthoDB" id="377733at2759"/>
<organism evidence="4 5">
    <name type="scientific">Achlya hypogyna</name>
    <name type="common">Oomycete</name>
    <name type="synonym">Protoachlya hypogyna</name>
    <dbReference type="NCBI Taxonomy" id="1202772"/>
    <lineage>
        <taxon>Eukaryota</taxon>
        <taxon>Sar</taxon>
        <taxon>Stramenopiles</taxon>
        <taxon>Oomycota</taxon>
        <taxon>Saprolegniomycetes</taxon>
        <taxon>Saprolegniales</taxon>
        <taxon>Achlyaceae</taxon>
        <taxon>Achlya</taxon>
    </lineage>
</organism>
<feature type="transmembrane region" description="Helical" evidence="1">
    <location>
        <begin position="330"/>
        <end position="349"/>
    </location>
</feature>
<feature type="domain" description="P-type ATPase N-terminal" evidence="3">
    <location>
        <begin position="7"/>
        <end position="76"/>
    </location>
</feature>
<sequence>MDGTRKVHVNDDSANEALRASGQYTNNWVSTSKYTYYNFLPKTLFEFFRVVANCYFLVISILQLSTTWSPTNPYTTAGPLLIVLIVSMVKQGLEDKKRHEADAIQNSRECQVVSAGGKLVNKQWQHVVVGDILFLKDKDELPADVLILATSEEEGRCFVETCNLDGETNLKRRTALEPIAKLIGFRGLNDPVLDTSVHMQSCLQLKATVEYEQPNNRLYNFTGRISTLKLSESVPIGPNNIVLRGFFGAATTSLVSTRLSLMSYAAGVVLFAGKESKLMQNARSTPSKQSNVYKMVNRCIVLIFLTQLALCTISALAFTSWVNHYKGRVWYLPFIALDFSAFFTFLILYNNL</sequence>
<dbReference type="InterPro" id="IPR008250">
    <property type="entry name" value="ATPase_P-typ_transduc_dom_A_sf"/>
</dbReference>
<dbReference type="GO" id="GO:0140326">
    <property type="term" value="F:ATPase-coupled intramembrane lipid transporter activity"/>
    <property type="evidence" value="ECO:0007669"/>
    <property type="project" value="TreeGrafter"/>
</dbReference>
<dbReference type="SUPFAM" id="SSF81653">
    <property type="entry name" value="Calcium ATPase, transduction domain A"/>
    <property type="match status" value="1"/>
</dbReference>
<evidence type="ECO:0000259" key="3">
    <source>
        <dbReference type="Pfam" id="PF16209"/>
    </source>
</evidence>
<dbReference type="InterPro" id="IPR032631">
    <property type="entry name" value="P-type_ATPase_N"/>
</dbReference>
<dbReference type="GO" id="GO:0045332">
    <property type="term" value="P:phospholipid translocation"/>
    <property type="evidence" value="ECO:0007669"/>
    <property type="project" value="TreeGrafter"/>
</dbReference>
<dbReference type="SUPFAM" id="SSF81665">
    <property type="entry name" value="Calcium ATPase, transmembrane domain M"/>
    <property type="match status" value="1"/>
</dbReference>
<dbReference type="InterPro" id="IPR023298">
    <property type="entry name" value="ATPase_P-typ_TM_dom_sf"/>
</dbReference>
<proteinExistence type="predicted"/>
<dbReference type="InterPro" id="IPR059000">
    <property type="entry name" value="ATPase_P-type_domA"/>
</dbReference>
<dbReference type="Pfam" id="PF16209">
    <property type="entry name" value="PhoLip_ATPase_N"/>
    <property type="match status" value="1"/>
</dbReference>
<dbReference type="PANTHER" id="PTHR24092:SF150">
    <property type="entry name" value="PHOSPHOLIPID-TRANSPORTING ATPASE"/>
    <property type="match status" value="1"/>
</dbReference>
<evidence type="ECO:0000313" key="4">
    <source>
        <dbReference type="EMBL" id="OQR96808.1"/>
    </source>
</evidence>
<dbReference type="PANTHER" id="PTHR24092">
    <property type="entry name" value="PROBABLE PHOSPHOLIPID-TRANSPORTING ATPASE"/>
    <property type="match status" value="1"/>
</dbReference>
<dbReference type="AlphaFoldDB" id="A0A1V9ZFN9"/>
<keyword evidence="1" id="KW-0472">Membrane</keyword>
<dbReference type="Proteomes" id="UP000243579">
    <property type="component" value="Unassembled WGS sequence"/>
</dbReference>
<name>A0A1V9ZFN9_ACHHY</name>
<gene>
    <name evidence="4" type="ORF">ACHHYP_13490</name>
</gene>
<evidence type="ECO:0000259" key="2">
    <source>
        <dbReference type="Pfam" id="PF00122"/>
    </source>
</evidence>
<feature type="transmembrane region" description="Helical" evidence="1">
    <location>
        <begin position="299"/>
        <end position="318"/>
    </location>
</feature>
<dbReference type="GO" id="GO:0005886">
    <property type="term" value="C:plasma membrane"/>
    <property type="evidence" value="ECO:0007669"/>
    <property type="project" value="TreeGrafter"/>
</dbReference>
<dbReference type="STRING" id="1202772.A0A1V9ZFN9"/>
<evidence type="ECO:0000313" key="5">
    <source>
        <dbReference type="Proteomes" id="UP000243579"/>
    </source>
</evidence>
<feature type="transmembrane region" description="Helical" evidence="1">
    <location>
        <begin position="71"/>
        <end position="89"/>
    </location>
</feature>
<keyword evidence="5" id="KW-1185">Reference proteome</keyword>
<feature type="transmembrane region" description="Helical" evidence="1">
    <location>
        <begin position="47"/>
        <end position="65"/>
    </location>
</feature>
<keyword evidence="1" id="KW-1133">Transmembrane helix</keyword>
<dbReference type="Gene3D" id="2.70.150.10">
    <property type="entry name" value="Calcium-transporting ATPase, cytoplasmic transduction domain A"/>
    <property type="match status" value="1"/>
</dbReference>
<reference evidence="4 5" key="1">
    <citation type="journal article" date="2014" name="Genome Biol. Evol.">
        <title>The secreted proteins of Achlya hypogyna and Thraustotheca clavata identify the ancestral oomycete secretome and reveal gene acquisitions by horizontal gene transfer.</title>
        <authorList>
            <person name="Misner I."/>
            <person name="Blouin N."/>
            <person name="Leonard G."/>
            <person name="Richards T.A."/>
            <person name="Lane C.E."/>
        </authorList>
    </citation>
    <scope>NUCLEOTIDE SEQUENCE [LARGE SCALE GENOMIC DNA]</scope>
    <source>
        <strain evidence="4 5">ATCC 48635</strain>
    </source>
</reference>
<feature type="domain" description="P-type ATPase A" evidence="2">
    <location>
        <begin position="108"/>
        <end position="170"/>
    </location>
</feature>
<dbReference type="EMBL" id="JNBR01000129">
    <property type="protein sequence ID" value="OQR96808.1"/>
    <property type="molecule type" value="Genomic_DNA"/>
</dbReference>
<feature type="non-terminal residue" evidence="4">
    <location>
        <position position="352"/>
    </location>
</feature>
<comment type="caution">
    <text evidence="4">The sequence shown here is derived from an EMBL/GenBank/DDBJ whole genome shotgun (WGS) entry which is preliminary data.</text>
</comment>
<dbReference type="Pfam" id="PF00122">
    <property type="entry name" value="E1-E2_ATPase"/>
    <property type="match status" value="1"/>
</dbReference>
<protein>
    <submittedName>
        <fullName evidence="4">P-type ATPase (P-ATPase) Superfamily</fullName>
    </submittedName>
</protein>
<evidence type="ECO:0000256" key="1">
    <source>
        <dbReference type="SAM" id="Phobius"/>
    </source>
</evidence>